<reference evidence="17" key="1">
    <citation type="submission" date="2022-10" db="EMBL/GenBank/DDBJ databases">
        <title>Genome assembly of Pristionchus species.</title>
        <authorList>
            <person name="Yoshida K."/>
            <person name="Sommer R.J."/>
        </authorList>
    </citation>
    <scope>NUCLEOTIDE SEQUENCE [LARGE SCALE GENOMIC DNA]</scope>
    <source>
        <strain evidence="17">RS5460</strain>
    </source>
</reference>
<keyword evidence="3 13" id="KW-0813">Transport</keyword>
<keyword evidence="8 13" id="KW-0406">Ion transport</keyword>
<dbReference type="PANTHER" id="PTHR11690">
    <property type="entry name" value="AMILORIDE-SENSITIVE SODIUM CHANNEL-RELATED"/>
    <property type="match status" value="1"/>
</dbReference>
<dbReference type="Gene3D" id="2.60.470.10">
    <property type="entry name" value="Acid-sensing ion channels like domains"/>
    <property type="match status" value="1"/>
</dbReference>
<evidence type="ECO:0000313" key="17">
    <source>
        <dbReference type="Proteomes" id="UP001328107"/>
    </source>
</evidence>
<keyword evidence="9 15" id="KW-0472">Membrane</keyword>
<sequence length="464" mass="50501">GGGGGGGGGGFQTPVSDLPVLTDPPTDPPTPPPTDPPTPPPTDPPTPPPTDPPTPQPTDPPTEPPAETMATTKKPMATQPVTTTVLTTTTAPTTTTEYKGRCGPYVDGGVTHDNRCTTKDGEAKCEMDTTKPYCTCSSEWSGTYCAVDPKAFGNLGGNSSEELVDVISVGTKNPARLISALPALLSFLTDEQRVQMSYEMEEMIVDATFEEEPLDIRESFTRFNDPSLGNCFTFNHFNTSEKYRARGPGARYGVLTYIHPIGQNIYLESVKHTIQPGNSDQIAMQKHTSKRLRSLFAGKCVASPDDAQSFYFPGDYSVDGCLRSCYQDSVYRSCGCMDPQYSREQGVKSCDFQKLACIDEMSDRRGDPYYWPECKCGYPCGEEEYRYETSRAMMRQTQSANASLTSDITIFLSTLDVYSQVEVWAFPFSRVLGLTGGFAGVLLGASVVFVIEIILLFVRVGLIG</sequence>
<dbReference type="Pfam" id="PF00858">
    <property type="entry name" value="ASC"/>
    <property type="match status" value="1"/>
</dbReference>
<dbReference type="InterPro" id="IPR001873">
    <property type="entry name" value="ENaC"/>
</dbReference>
<feature type="region of interest" description="Disordered" evidence="14">
    <location>
        <begin position="1"/>
        <end position="101"/>
    </location>
</feature>
<gene>
    <name evidence="16" type="ORF">PMAYCL1PPCAC_00974</name>
</gene>
<evidence type="ECO:0000256" key="2">
    <source>
        <dbReference type="ARBA" id="ARBA00007193"/>
    </source>
</evidence>
<dbReference type="PANTHER" id="PTHR11690:SF177">
    <property type="entry name" value="EGF-LIKE DOMAIN-CONTAINING PROTEIN"/>
    <property type="match status" value="1"/>
</dbReference>
<evidence type="ECO:0000256" key="9">
    <source>
        <dbReference type="ARBA" id="ARBA00023136"/>
    </source>
</evidence>
<evidence type="ECO:0000256" key="4">
    <source>
        <dbReference type="ARBA" id="ARBA00022461"/>
    </source>
</evidence>
<evidence type="ECO:0000256" key="8">
    <source>
        <dbReference type="ARBA" id="ARBA00023065"/>
    </source>
</evidence>
<dbReference type="PRINTS" id="PR01217">
    <property type="entry name" value="PRICHEXTENSN"/>
</dbReference>
<evidence type="ECO:0000256" key="3">
    <source>
        <dbReference type="ARBA" id="ARBA00022448"/>
    </source>
</evidence>
<keyword evidence="7" id="KW-0915">Sodium</keyword>
<feature type="non-terminal residue" evidence="16">
    <location>
        <position position="1"/>
    </location>
</feature>
<comment type="similarity">
    <text evidence="2 13">Belongs to the amiloride-sensitive sodium channel (TC 1.A.6) family.</text>
</comment>
<evidence type="ECO:0000256" key="13">
    <source>
        <dbReference type="RuleBase" id="RU000679"/>
    </source>
</evidence>
<keyword evidence="4 13" id="KW-0894">Sodium channel</keyword>
<evidence type="ECO:0008006" key="18">
    <source>
        <dbReference type="Google" id="ProtNLM"/>
    </source>
</evidence>
<keyword evidence="5 13" id="KW-0812">Transmembrane</keyword>
<evidence type="ECO:0000256" key="14">
    <source>
        <dbReference type="SAM" id="MobiDB-lite"/>
    </source>
</evidence>
<name>A0AAN4YZQ3_9BILA</name>
<evidence type="ECO:0000256" key="12">
    <source>
        <dbReference type="ARBA" id="ARBA00023303"/>
    </source>
</evidence>
<evidence type="ECO:0000256" key="10">
    <source>
        <dbReference type="ARBA" id="ARBA00023180"/>
    </source>
</evidence>
<feature type="compositionally biased region" description="Low complexity" evidence="14">
    <location>
        <begin position="77"/>
        <end position="96"/>
    </location>
</feature>
<evidence type="ECO:0000256" key="6">
    <source>
        <dbReference type="ARBA" id="ARBA00022989"/>
    </source>
</evidence>
<dbReference type="GO" id="GO:0005886">
    <property type="term" value="C:plasma membrane"/>
    <property type="evidence" value="ECO:0007669"/>
    <property type="project" value="TreeGrafter"/>
</dbReference>
<protein>
    <recommendedName>
        <fullName evidence="18">Ion channel</fullName>
    </recommendedName>
</protein>
<feature type="non-terminal residue" evidence="16">
    <location>
        <position position="464"/>
    </location>
</feature>
<dbReference type="EMBL" id="BTRK01000001">
    <property type="protein sequence ID" value="GMR30779.1"/>
    <property type="molecule type" value="Genomic_DNA"/>
</dbReference>
<feature type="compositionally biased region" description="Gly residues" evidence="14">
    <location>
        <begin position="1"/>
        <end position="11"/>
    </location>
</feature>
<proteinExistence type="inferred from homology"/>
<keyword evidence="12 13" id="KW-0407">Ion channel</keyword>
<feature type="compositionally biased region" description="Pro residues" evidence="14">
    <location>
        <begin position="25"/>
        <end position="64"/>
    </location>
</feature>
<keyword evidence="17" id="KW-1185">Reference proteome</keyword>
<feature type="transmembrane region" description="Helical" evidence="15">
    <location>
        <begin position="437"/>
        <end position="458"/>
    </location>
</feature>
<dbReference type="AlphaFoldDB" id="A0AAN4YZQ3"/>
<keyword evidence="10" id="KW-0325">Glycoprotein</keyword>
<accession>A0AAN4YZQ3</accession>
<keyword evidence="11 13" id="KW-0739">Sodium transport</keyword>
<evidence type="ECO:0000256" key="1">
    <source>
        <dbReference type="ARBA" id="ARBA00004141"/>
    </source>
</evidence>
<dbReference type="Proteomes" id="UP001328107">
    <property type="component" value="Unassembled WGS sequence"/>
</dbReference>
<evidence type="ECO:0000256" key="11">
    <source>
        <dbReference type="ARBA" id="ARBA00023201"/>
    </source>
</evidence>
<evidence type="ECO:0000313" key="16">
    <source>
        <dbReference type="EMBL" id="GMR30779.1"/>
    </source>
</evidence>
<comment type="caution">
    <text evidence="16">The sequence shown here is derived from an EMBL/GenBank/DDBJ whole genome shotgun (WGS) entry which is preliminary data.</text>
</comment>
<comment type="subcellular location">
    <subcellularLocation>
        <location evidence="1">Membrane</location>
        <topology evidence="1">Multi-pass membrane protein</topology>
    </subcellularLocation>
</comment>
<evidence type="ECO:0000256" key="7">
    <source>
        <dbReference type="ARBA" id="ARBA00023053"/>
    </source>
</evidence>
<evidence type="ECO:0000256" key="5">
    <source>
        <dbReference type="ARBA" id="ARBA00022692"/>
    </source>
</evidence>
<organism evidence="16 17">
    <name type="scientific">Pristionchus mayeri</name>
    <dbReference type="NCBI Taxonomy" id="1317129"/>
    <lineage>
        <taxon>Eukaryota</taxon>
        <taxon>Metazoa</taxon>
        <taxon>Ecdysozoa</taxon>
        <taxon>Nematoda</taxon>
        <taxon>Chromadorea</taxon>
        <taxon>Rhabditida</taxon>
        <taxon>Rhabditina</taxon>
        <taxon>Diplogasteromorpha</taxon>
        <taxon>Diplogasteroidea</taxon>
        <taxon>Neodiplogasteridae</taxon>
        <taxon>Pristionchus</taxon>
    </lineage>
</organism>
<evidence type="ECO:0000256" key="15">
    <source>
        <dbReference type="SAM" id="Phobius"/>
    </source>
</evidence>
<keyword evidence="6 15" id="KW-1133">Transmembrane helix</keyword>
<dbReference type="GO" id="GO:0015280">
    <property type="term" value="F:ligand-gated sodium channel activity"/>
    <property type="evidence" value="ECO:0007669"/>
    <property type="project" value="TreeGrafter"/>
</dbReference>